<keyword evidence="6" id="KW-0432">Leucine biosynthesis</keyword>
<evidence type="ECO:0000256" key="1">
    <source>
        <dbReference type="ARBA" id="ARBA00022485"/>
    </source>
</evidence>
<dbReference type="PROSITE" id="PS01244">
    <property type="entry name" value="ACONITASE_2"/>
    <property type="match status" value="1"/>
</dbReference>
<dbReference type="HAMAP" id="MF_01027">
    <property type="entry name" value="LeuC_type2"/>
    <property type="match status" value="1"/>
</dbReference>
<evidence type="ECO:0000313" key="8">
    <source>
        <dbReference type="EMBL" id="HIU63978.1"/>
    </source>
</evidence>
<organism evidence="8 9">
    <name type="scientific">Candidatus Avacidaminococcus intestinavium</name>
    <dbReference type="NCBI Taxonomy" id="2840684"/>
    <lineage>
        <taxon>Bacteria</taxon>
        <taxon>Bacillati</taxon>
        <taxon>Bacillota</taxon>
        <taxon>Negativicutes</taxon>
        <taxon>Acidaminococcales</taxon>
        <taxon>Acidaminococcaceae</taxon>
        <taxon>Acidaminococcaceae incertae sedis</taxon>
        <taxon>Candidatus Avacidaminococcus</taxon>
    </lineage>
</organism>
<keyword evidence="6" id="KW-0100">Branched-chain amino acid biosynthesis</keyword>
<keyword evidence="4 6" id="KW-0411">Iron-sulfur</keyword>
<name>A0A9D1MPN2_9FIRM</name>
<evidence type="ECO:0000313" key="9">
    <source>
        <dbReference type="Proteomes" id="UP000824099"/>
    </source>
</evidence>
<dbReference type="SUPFAM" id="SSF53732">
    <property type="entry name" value="Aconitase iron-sulfur domain"/>
    <property type="match status" value="1"/>
</dbReference>
<dbReference type="InterPro" id="IPR011826">
    <property type="entry name" value="HAcnase/IPMdehydase_lsu_prok"/>
</dbReference>
<dbReference type="PANTHER" id="PTHR43822:SF2">
    <property type="entry name" value="HOMOACONITASE, MITOCHONDRIAL"/>
    <property type="match status" value="1"/>
</dbReference>
<accession>A0A9D1MPN2</accession>
<feature type="binding site" evidence="6">
    <location>
        <position position="362"/>
    </location>
    <ligand>
        <name>[4Fe-4S] cluster</name>
        <dbReference type="ChEBI" id="CHEBI:49883"/>
    </ligand>
</feature>
<dbReference type="NCBIfam" id="TIGR02086">
    <property type="entry name" value="IPMI_arch"/>
    <property type="match status" value="1"/>
</dbReference>
<dbReference type="PANTHER" id="PTHR43822">
    <property type="entry name" value="HOMOACONITASE, MITOCHONDRIAL-RELATED"/>
    <property type="match status" value="1"/>
</dbReference>
<keyword evidence="5 6" id="KW-0456">Lyase</keyword>
<evidence type="ECO:0000256" key="3">
    <source>
        <dbReference type="ARBA" id="ARBA00023004"/>
    </source>
</evidence>
<keyword evidence="2 6" id="KW-0479">Metal-binding</keyword>
<dbReference type="InterPro" id="IPR015931">
    <property type="entry name" value="Acnase/IPM_dHydase_lsu_aba_1/3"/>
</dbReference>
<comment type="catalytic activity">
    <reaction evidence="6">
        <text>(2R,3S)-3-isopropylmalate = (2S)-2-isopropylmalate</text>
        <dbReference type="Rhea" id="RHEA:32287"/>
        <dbReference type="ChEBI" id="CHEBI:1178"/>
        <dbReference type="ChEBI" id="CHEBI:35121"/>
        <dbReference type="EC" id="4.2.1.33"/>
    </reaction>
</comment>
<dbReference type="InterPro" id="IPR006251">
    <property type="entry name" value="Homoacnase/IPMdehydase_lsu"/>
</dbReference>
<comment type="similarity">
    <text evidence="6">Belongs to the aconitase/IPM isomerase family. LeuC type 2 subfamily.</text>
</comment>
<sequence>MGMTMSEKILARAAKLSTVKAGQIVMAKVDKAMMDDLLGPRVEIADQMERLGAKIWDPERVIIISDHYTPPATAAQADIVKYTRDWSKAKGIKNYYEFIGPCHQIMIEKGHTLPGEVIVGTDSHSCSYGAVGAFATGIGSTEMLGVLMMGEIWLKVPETIRVKWKGQLAKGVMAKDLSLHTIKHIGHAGATYKTVEYVGAGIAALPMDERICIANMAVEMGAKAGLMEYDEVTAAYLKEIGVTASFTALKSDPNANFVADLEFDASTLVPQIACPHEVDNVTDIGNVKQKIEQAYLGSCTGGRYTDLKIAAEILKGRKVAEGIRLLVSAASASIYQQCLRDGIIADLAEAGAIILPATCGACLGLHSGTIGAGETCISATNRNFIGRMGSKKSFVYLGSPATVAASAITGEITDPREFL</sequence>
<comment type="subunit">
    <text evidence="6">Heterodimer of LeuC and LeuD.</text>
</comment>
<feature type="binding site" evidence="6">
    <location>
        <position position="359"/>
    </location>
    <ligand>
        <name>[4Fe-4S] cluster</name>
        <dbReference type="ChEBI" id="CHEBI:49883"/>
    </ligand>
</feature>
<keyword evidence="1 6" id="KW-0004">4Fe-4S</keyword>
<proteinExistence type="inferred from homology"/>
<dbReference type="EC" id="4.2.1.33" evidence="6"/>
<dbReference type="Gene3D" id="3.30.499.10">
    <property type="entry name" value="Aconitase, domain 3"/>
    <property type="match status" value="2"/>
</dbReference>
<evidence type="ECO:0000259" key="7">
    <source>
        <dbReference type="Pfam" id="PF00330"/>
    </source>
</evidence>
<dbReference type="GO" id="GO:0046872">
    <property type="term" value="F:metal ion binding"/>
    <property type="evidence" value="ECO:0007669"/>
    <property type="project" value="UniProtKB-KW"/>
</dbReference>
<dbReference type="InterPro" id="IPR001030">
    <property type="entry name" value="Acoase/IPM_deHydtase_lsu_aba"/>
</dbReference>
<dbReference type="InterPro" id="IPR050067">
    <property type="entry name" value="IPM_dehydratase_rel_enz"/>
</dbReference>
<keyword evidence="6" id="KW-0028">Amino-acid biosynthesis</keyword>
<comment type="function">
    <text evidence="6">Catalyzes the isomerization between 2-isopropylmalate and 3-isopropylmalate, via the formation of 2-isopropylmaleate.</text>
</comment>
<dbReference type="CDD" id="cd01583">
    <property type="entry name" value="IPMI"/>
    <property type="match status" value="1"/>
</dbReference>
<protein>
    <recommendedName>
        <fullName evidence="6">3-isopropylmalate dehydratase large subunit</fullName>
        <ecNumber evidence="6">4.2.1.33</ecNumber>
    </recommendedName>
    <alternativeName>
        <fullName evidence="6">Alpha-IPM isomerase</fullName>
        <shortName evidence="6">IPMI</shortName>
    </alternativeName>
    <alternativeName>
        <fullName evidence="6">Isopropylmalate isomerase</fullName>
    </alternativeName>
</protein>
<dbReference type="Proteomes" id="UP000824099">
    <property type="component" value="Unassembled WGS sequence"/>
</dbReference>
<reference evidence="8" key="2">
    <citation type="journal article" date="2021" name="PeerJ">
        <title>Extensive microbial diversity within the chicken gut microbiome revealed by metagenomics and culture.</title>
        <authorList>
            <person name="Gilroy R."/>
            <person name="Ravi A."/>
            <person name="Getino M."/>
            <person name="Pursley I."/>
            <person name="Horton D.L."/>
            <person name="Alikhan N.F."/>
            <person name="Baker D."/>
            <person name="Gharbi K."/>
            <person name="Hall N."/>
            <person name="Watson M."/>
            <person name="Adriaenssens E.M."/>
            <person name="Foster-Nyarko E."/>
            <person name="Jarju S."/>
            <person name="Secka A."/>
            <person name="Antonio M."/>
            <person name="Oren A."/>
            <person name="Chaudhuri R.R."/>
            <person name="La Ragione R."/>
            <person name="Hildebrand F."/>
            <person name="Pallen M.J."/>
        </authorList>
    </citation>
    <scope>NUCLEOTIDE SEQUENCE</scope>
    <source>
        <strain evidence="8">CHK160-1198</strain>
    </source>
</reference>
<dbReference type="GO" id="GO:0003861">
    <property type="term" value="F:3-isopropylmalate dehydratase activity"/>
    <property type="evidence" value="ECO:0007669"/>
    <property type="project" value="UniProtKB-UniRule"/>
</dbReference>
<dbReference type="GO" id="GO:0009098">
    <property type="term" value="P:L-leucine biosynthetic process"/>
    <property type="evidence" value="ECO:0007669"/>
    <property type="project" value="UniProtKB-UniRule"/>
</dbReference>
<evidence type="ECO:0000256" key="4">
    <source>
        <dbReference type="ARBA" id="ARBA00023014"/>
    </source>
</evidence>
<dbReference type="GO" id="GO:0051539">
    <property type="term" value="F:4 iron, 4 sulfur cluster binding"/>
    <property type="evidence" value="ECO:0007669"/>
    <property type="project" value="UniProtKB-KW"/>
</dbReference>
<comment type="pathway">
    <text evidence="6">Amino-acid biosynthesis; L-leucine biosynthesis; L-leucine from 3-methyl-2-oxobutanoate: step 2/4.</text>
</comment>
<dbReference type="InterPro" id="IPR033941">
    <property type="entry name" value="IPMI_cat"/>
</dbReference>
<keyword evidence="3 6" id="KW-0408">Iron</keyword>
<dbReference type="EMBL" id="DVNI01000040">
    <property type="protein sequence ID" value="HIU63978.1"/>
    <property type="molecule type" value="Genomic_DNA"/>
</dbReference>
<dbReference type="InterPro" id="IPR036008">
    <property type="entry name" value="Aconitase_4Fe-4S_dom"/>
</dbReference>
<dbReference type="NCBIfam" id="TIGR01343">
    <property type="entry name" value="hacA_fam"/>
    <property type="match status" value="1"/>
</dbReference>
<dbReference type="PRINTS" id="PR00415">
    <property type="entry name" value="ACONITASE"/>
</dbReference>
<evidence type="ECO:0000256" key="6">
    <source>
        <dbReference type="HAMAP-Rule" id="MF_01027"/>
    </source>
</evidence>
<reference evidence="8" key="1">
    <citation type="submission" date="2020-10" db="EMBL/GenBank/DDBJ databases">
        <authorList>
            <person name="Gilroy R."/>
        </authorList>
    </citation>
    <scope>NUCLEOTIDE SEQUENCE</scope>
    <source>
        <strain evidence="8">CHK160-1198</strain>
    </source>
</reference>
<comment type="caution">
    <text evidence="8">The sequence shown here is derived from an EMBL/GenBank/DDBJ whole genome shotgun (WGS) entry which is preliminary data.</text>
</comment>
<dbReference type="AlphaFoldDB" id="A0A9D1MPN2"/>
<gene>
    <name evidence="6" type="primary">leuC</name>
    <name evidence="8" type="ORF">IAB06_02885</name>
</gene>
<dbReference type="NCBIfam" id="NF001614">
    <property type="entry name" value="PRK00402.1"/>
    <property type="match status" value="1"/>
</dbReference>
<dbReference type="Pfam" id="PF00330">
    <property type="entry name" value="Aconitase"/>
    <property type="match status" value="1"/>
</dbReference>
<feature type="domain" description="Aconitase/3-isopropylmalate dehydratase large subunit alpha/beta/alpha" evidence="7">
    <location>
        <begin position="29"/>
        <end position="410"/>
    </location>
</feature>
<evidence type="ECO:0000256" key="2">
    <source>
        <dbReference type="ARBA" id="ARBA00022723"/>
    </source>
</evidence>
<evidence type="ECO:0000256" key="5">
    <source>
        <dbReference type="ARBA" id="ARBA00023239"/>
    </source>
</evidence>
<dbReference type="InterPro" id="IPR018136">
    <property type="entry name" value="Aconitase_4Fe-4S_BS"/>
</dbReference>
<feature type="binding site" evidence="6">
    <location>
        <position position="299"/>
    </location>
    <ligand>
        <name>[4Fe-4S] cluster</name>
        <dbReference type="ChEBI" id="CHEBI:49883"/>
    </ligand>
</feature>
<comment type="cofactor">
    <cofactor evidence="6">
        <name>[4Fe-4S] cluster</name>
        <dbReference type="ChEBI" id="CHEBI:49883"/>
    </cofactor>
    <text evidence="6">Binds 1 [4Fe-4S] cluster per subunit.</text>
</comment>